<evidence type="ECO:0000256" key="1">
    <source>
        <dbReference type="ARBA" id="ARBA00023015"/>
    </source>
</evidence>
<evidence type="ECO:0000256" key="3">
    <source>
        <dbReference type="ARBA" id="ARBA00023163"/>
    </source>
</evidence>
<evidence type="ECO:0000256" key="2">
    <source>
        <dbReference type="ARBA" id="ARBA00023125"/>
    </source>
</evidence>
<keyword evidence="3" id="KW-0804">Transcription</keyword>
<gene>
    <name evidence="6" type="ORF">PA7_39420</name>
</gene>
<keyword evidence="2" id="KW-0238">DNA-binding</keyword>
<comment type="caution">
    <text evidence="6">The sequence shown here is derived from an EMBL/GenBank/DDBJ whole genome shotgun (WGS) entry which is preliminary data.</text>
</comment>
<proteinExistence type="predicted"/>
<dbReference type="InterPro" id="IPR016032">
    <property type="entry name" value="Sig_transdc_resp-reg_C-effctor"/>
</dbReference>
<dbReference type="Proteomes" id="UP000321328">
    <property type="component" value="Unassembled WGS sequence"/>
</dbReference>
<organism evidence="6 7">
    <name type="scientific">Pseudonocardia asaccharolytica DSM 44247 = NBRC 16224</name>
    <dbReference type="NCBI Taxonomy" id="1123024"/>
    <lineage>
        <taxon>Bacteria</taxon>
        <taxon>Bacillati</taxon>
        <taxon>Actinomycetota</taxon>
        <taxon>Actinomycetes</taxon>
        <taxon>Pseudonocardiales</taxon>
        <taxon>Pseudonocardiaceae</taxon>
        <taxon>Pseudonocardia</taxon>
    </lineage>
</organism>
<dbReference type="PRINTS" id="PR00038">
    <property type="entry name" value="HTHLUXR"/>
</dbReference>
<dbReference type="GO" id="GO:0006355">
    <property type="term" value="P:regulation of DNA-templated transcription"/>
    <property type="evidence" value="ECO:0007669"/>
    <property type="project" value="InterPro"/>
</dbReference>
<dbReference type="Gene3D" id="3.40.50.2300">
    <property type="match status" value="1"/>
</dbReference>
<name>A0A511D5P1_9PSEU</name>
<dbReference type="InterPro" id="IPR000792">
    <property type="entry name" value="Tscrpt_reg_LuxR_C"/>
</dbReference>
<dbReference type="InterPro" id="IPR011006">
    <property type="entry name" value="CheY-like_superfamily"/>
</dbReference>
<dbReference type="PROSITE" id="PS00622">
    <property type="entry name" value="HTH_LUXR_1"/>
    <property type="match status" value="1"/>
</dbReference>
<dbReference type="EMBL" id="BJVI01000057">
    <property type="protein sequence ID" value="GEL20105.1"/>
    <property type="molecule type" value="Genomic_DNA"/>
</dbReference>
<evidence type="ECO:0000256" key="4">
    <source>
        <dbReference type="SAM" id="MobiDB-lite"/>
    </source>
</evidence>
<feature type="compositionally biased region" description="Polar residues" evidence="4">
    <location>
        <begin position="1"/>
        <end position="11"/>
    </location>
</feature>
<dbReference type="Pfam" id="PF00196">
    <property type="entry name" value="GerE"/>
    <property type="match status" value="1"/>
</dbReference>
<dbReference type="CDD" id="cd06170">
    <property type="entry name" value="LuxR_C_like"/>
    <property type="match status" value="1"/>
</dbReference>
<evidence type="ECO:0000259" key="5">
    <source>
        <dbReference type="PROSITE" id="PS50043"/>
    </source>
</evidence>
<accession>A0A511D5P1</accession>
<evidence type="ECO:0000313" key="7">
    <source>
        <dbReference type="Proteomes" id="UP000321328"/>
    </source>
</evidence>
<feature type="domain" description="HTH luxR-type" evidence="5">
    <location>
        <begin position="160"/>
        <end position="225"/>
    </location>
</feature>
<keyword evidence="1" id="KW-0805">Transcription regulation</keyword>
<dbReference type="Gene3D" id="1.10.10.10">
    <property type="entry name" value="Winged helix-like DNA-binding domain superfamily/Winged helix DNA-binding domain"/>
    <property type="match status" value="1"/>
</dbReference>
<dbReference type="AlphaFoldDB" id="A0A511D5P1"/>
<dbReference type="SUPFAM" id="SSF46894">
    <property type="entry name" value="C-terminal effector domain of the bipartite response regulators"/>
    <property type="match status" value="1"/>
</dbReference>
<dbReference type="PANTHER" id="PTHR44688">
    <property type="entry name" value="DNA-BINDING TRANSCRIPTIONAL ACTIVATOR DEVR_DOSR"/>
    <property type="match status" value="1"/>
</dbReference>
<dbReference type="InterPro" id="IPR036388">
    <property type="entry name" value="WH-like_DNA-bd_sf"/>
</dbReference>
<dbReference type="SUPFAM" id="SSF52172">
    <property type="entry name" value="CheY-like"/>
    <property type="match status" value="1"/>
</dbReference>
<protein>
    <recommendedName>
        <fullName evidence="5">HTH luxR-type domain-containing protein</fullName>
    </recommendedName>
</protein>
<dbReference type="PANTHER" id="PTHR44688:SF16">
    <property type="entry name" value="DNA-BINDING TRANSCRIPTIONAL ACTIVATOR DEVR_DOSR"/>
    <property type="match status" value="1"/>
</dbReference>
<dbReference type="GO" id="GO:0003677">
    <property type="term" value="F:DNA binding"/>
    <property type="evidence" value="ECO:0007669"/>
    <property type="project" value="UniProtKB-KW"/>
</dbReference>
<evidence type="ECO:0000313" key="6">
    <source>
        <dbReference type="EMBL" id="GEL20105.1"/>
    </source>
</evidence>
<sequence>MSEVASESSIRCSPKAPTGRREWMGAASPDVVVLAEGAAADGLAADLRAAGLAVSGAVAAAAAVPPLTGPGTVVVVDVGGGVDHVASLVVALPAVPVLAVAAKTDHDLVLDAVRAGAAGFVVRTADWIAVPDAVRRVAAGETVFSPGLAAGVLEAYSGGVQAGAPRLTERESQVLRLVVEGLTARQIAGRLVLSPRTVENHVQRMLRKLGLSGRAALVRYAIENGLA</sequence>
<dbReference type="STRING" id="1123024.GCA_000423625_03430"/>
<dbReference type="PROSITE" id="PS50043">
    <property type="entry name" value="HTH_LUXR_2"/>
    <property type="match status" value="1"/>
</dbReference>
<dbReference type="RefSeq" id="WP_245585678.1">
    <property type="nucleotide sequence ID" value="NZ_AUII01000018.1"/>
</dbReference>
<feature type="region of interest" description="Disordered" evidence="4">
    <location>
        <begin position="1"/>
        <end position="22"/>
    </location>
</feature>
<reference evidence="6 7" key="1">
    <citation type="submission" date="2019-07" db="EMBL/GenBank/DDBJ databases">
        <title>Whole genome shotgun sequence of Pseudonocardia asaccharolytica NBRC 16224.</title>
        <authorList>
            <person name="Hosoyama A."/>
            <person name="Uohara A."/>
            <person name="Ohji S."/>
            <person name="Ichikawa N."/>
        </authorList>
    </citation>
    <scope>NUCLEOTIDE SEQUENCE [LARGE SCALE GENOMIC DNA]</scope>
    <source>
        <strain evidence="6 7">NBRC 16224</strain>
    </source>
</reference>
<dbReference type="SMART" id="SM00421">
    <property type="entry name" value="HTH_LUXR"/>
    <property type="match status" value="1"/>
</dbReference>
<keyword evidence="7" id="KW-1185">Reference proteome</keyword>